<dbReference type="InterPro" id="IPR005545">
    <property type="entry name" value="YCII"/>
</dbReference>
<comment type="similarity">
    <text evidence="1">Belongs to the YciI family.</text>
</comment>
<sequence length="127" mass="13197">MQYMLLIYETERAEPGSDELAASIAAVNAFTAEVIERGVFVAAGPLAPPSAATTVRVRDGERVLTDGPFAETAEWLGGYYILDCTDLDEALDFAARFPSAATGAVEVRPIPAVAGPHRAEAAAGTAG</sequence>
<reference evidence="3 4" key="1">
    <citation type="submission" date="2020-03" db="EMBL/GenBank/DDBJ databases">
        <title>WGS of the type strain of Planosporangium spp.</title>
        <authorList>
            <person name="Thawai C."/>
        </authorList>
    </citation>
    <scope>NUCLEOTIDE SEQUENCE [LARGE SCALE GENOMIC DNA]</scope>
    <source>
        <strain evidence="3 4">TBRC 5610</strain>
    </source>
</reference>
<dbReference type="EMBL" id="JAATVY010000010">
    <property type="protein sequence ID" value="NJC71265.1"/>
    <property type="molecule type" value="Genomic_DNA"/>
</dbReference>
<dbReference type="Pfam" id="PF03795">
    <property type="entry name" value="YCII"/>
    <property type="match status" value="1"/>
</dbReference>
<evidence type="ECO:0000313" key="3">
    <source>
        <dbReference type="EMBL" id="NJC71265.1"/>
    </source>
</evidence>
<evidence type="ECO:0000259" key="2">
    <source>
        <dbReference type="Pfam" id="PF03795"/>
    </source>
</evidence>
<organism evidence="3 4">
    <name type="scientific">Planosporangium thailandense</name>
    <dbReference type="NCBI Taxonomy" id="765197"/>
    <lineage>
        <taxon>Bacteria</taxon>
        <taxon>Bacillati</taxon>
        <taxon>Actinomycetota</taxon>
        <taxon>Actinomycetes</taxon>
        <taxon>Micromonosporales</taxon>
        <taxon>Micromonosporaceae</taxon>
        <taxon>Planosporangium</taxon>
    </lineage>
</organism>
<dbReference type="Gene3D" id="3.30.70.1060">
    <property type="entry name" value="Dimeric alpha+beta barrel"/>
    <property type="match status" value="1"/>
</dbReference>
<comment type="caution">
    <text evidence="3">The sequence shown here is derived from an EMBL/GenBank/DDBJ whole genome shotgun (WGS) entry which is preliminary data.</text>
</comment>
<dbReference type="SUPFAM" id="SSF54909">
    <property type="entry name" value="Dimeric alpha+beta barrel"/>
    <property type="match status" value="1"/>
</dbReference>
<feature type="domain" description="YCII-related" evidence="2">
    <location>
        <begin position="1"/>
        <end position="110"/>
    </location>
</feature>
<accession>A0ABX0XYW2</accession>
<evidence type="ECO:0000256" key="1">
    <source>
        <dbReference type="ARBA" id="ARBA00007689"/>
    </source>
</evidence>
<dbReference type="InterPro" id="IPR011008">
    <property type="entry name" value="Dimeric_a/b-barrel"/>
</dbReference>
<protein>
    <submittedName>
        <fullName evidence="3">YciI family protein</fullName>
    </submittedName>
</protein>
<gene>
    <name evidence="3" type="ORF">HC031_16315</name>
</gene>
<dbReference type="PANTHER" id="PTHR35174">
    <property type="entry name" value="BLL7171 PROTEIN-RELATED"/>
    <property type="match status" value="1"/>
</dbReference>
<name>A0ABX0XYW2_9ACTN</name>
<evidence type="ECO:0000313" key="4">
    <source>
        <dbReference type="Proteomes" id="UP000722989"/>
    </source>
</evidence>
<dbReference type="PANTHER" id="PTHR35174:SF3">
    <property type="entry name" value="BLL7171 PROTEIN"/>
    <property type="match status" value="1"/>
</dbReference>
<dbReference type="RefSeq" id="WP_167926167.1">
    <property type="nucleotide sequence ID" value="NZ_JAATVY010000010.1"/>
</dbReference>
<keyword evidence="4" id="KW-1185">Reference proteome</keyword>
<proteinExistence type="inferred from homology"/>
<dbReference type="Proteomes" id="UP000722989">
    <property type="component" value="Unassembled WGS sequence"/>
</dbReference>